<dbReference type="InterPro" id="IPR044730">
    <property type="entry name" value="RNase_H-like_dom_plant"/>
</dbReference>
<dbReference type="InterPro" id="IPR027944">
    <property type="entry name" value="SEO_C"/>
</dbReference>
<dbReference type="EMBL" id="JXTC01000180">
    <property type="protein sequence ID" value="PON83310.1"/>
    <property type="molecule type" value="Genomic_DNA"/>
</dbReference>
<dbReference type="OrthoDB" id="695987at2759"/>
<dbReference type="PANTHER" id="PTHR33232:SF18">
    <property type="entry name" value="PROTEIN SIEVE ELEMENT OCCLUSION B-LIKE"/>
    <property type="match status" value="1"/>
</dbReference>
<dbReference type="InterPro" id="IPR002156">
    <property type="entry name" value="RNaseH_domain"/>
</dbReference>
<evidence type="ECO:0000259" key="3">
    <source>
        <dbReference type="Pfam" id="PF14576"/>
    </source>
</evidence>
<dbReference type="Proteomes" id="UP000237000">
    <property type="component" value="Unassembled WGS sequence"/>
</dbReference>
<dbReference type="Pfam" id="PF13456">
    <property type="entry name" value="RVT_3"/>
    <property type="match status" value="1"/>
</dbReference>
<dbReference type="Pfam" id="PF14577">
    <property type="entry name" value="SEO_C"/>
    <property type="match status" value="1"/>
</dbReference>
<proteinExistence type="predicted"/>
<name>A0A2P5ECS6_TREOI</name>
<dbReference type="InParanoid" id="A0A2P5ECS6"/>
<dbReference type="InterPro" id="IPR012337">
    <property type="entry name" value="RNaseH-like_sf"/>
</dbReference>
<evidence type="ECO:0000259" key="4">
    <source>
        <dbReference type="Pfam" id="PF14577"/>
    </source>
</evidence>
<dbReference type="SUPFAM" id="SSF53098">
    <property type="entry name" value="Ribonuclease H-like"/>
    <property type="match status" value="1"/>
</dbReference>
<protein>
    <submittedName>
        <fullName evidence="5">Sieve element occlusion</fullName>
    </submittedName>
</protein>
<evidence type="ECO:0000313" key="5">
    <source>
        <dbReference type="EMBL" id="PON83310.1"/>
    </source>
</evidence>
<feature type="region of interest" description="Disordered" evidence="1">
    <location>
        <begin position="212"/>
        <end position="233"/>
    </location>
</feature>
<reference evidence="6" key="1">
    <citation type="submission" date="2016-06" db="EMBL/GenBank/DDBJ databases">
        <title>Parallel loss of symbiosis genes in relatives of nitrogen-fixing non-legume Parasponia.</title>
        <authorList>
            <person name="Van Velzen R."/>
            <person name="Holmer R."/>
            <person name="Bu F."/>
            <person name="Rutten L."/>
            <person name="Van Zeijl A."/>
            <person name="Liu W."/>
            <person name="Santuari L."/>
            <person name="Cao Q."/>
            <person name="Sharma T."/>
            <person name="Shen D."/>
            <person name="Roswanjaya Y."/>
            <person name="Wardhani T."/>
            <person name="Kalhor M.S."/>
            <person name="Jansen J."/>
            <person name="Van den Hoogen J."/>
            <person name="Gungor B."/>
            <person name="Hartog M."/>
            <person name="Hontelez J."/>
            <person name="Verver J."/>
            <person name="Yang W.-C."/>
            <person name="Schijlen E."/>
            <person name="Repin R."/>
            <person name="Schilthuizen M."/>
            <person name="Schranz E."/>
            <person name="Heidstra R."/>
            <person name="Miyata K."/>
            <person name="Fedorova E."/>
            <person name="Kohlen W."/>
            <person name="Bisseling T."/>
            <person name="Smit S."/>
            <person name="Geurts R."/>
        </authorList>
    </citation>
    <scope>NUCLEOTIDE SEQUENCE [LARGE SCALE GENOMIC DNA]</scope>
    <source>
        <strain evidence="6">cv. RG33-2</strain>
    </source>
</reference>
<sequence length="1158" mass="129092">MASNIDPLTSFLSNTENGTNSVKSMYTASMITQNNAPSTGPLPFQTKPFIFSPSTNPIITTPSTPVTTSVPSFKPNGQAIYGINIDLTVANQTNFGSTVDPNTPVLPKPTPSPNPSDDTYTCGYPVEPITTVGPNDPNTCVNPINPITTDDPTNLSVCLFDPFHPSVKDHDIISIICPLHEPPTPAITFSCSPLFTVVKNVLTRSTQFIQVESSTEMTGSQGSTPVTETTATSVQSSTVQSVTQETTVSPVINFEWPSCLQPCLLKKIAVKMMSCNSQYDPIVAHQITESIFREISTYSWEAKAVLALGAFAMEFGHFSYLQYQIRQSITDIAFLKSLGTLRNMTSSVFTDSPYTQLIQIQKIIGMTMEVMDIYFQLTENSGPNIIATIQQTLPIKLELVCYWITLTVVACATQLNTLTCCPCELKLDYLEPYTVKIQSIHETLVAANRYSMFCNKLPDITDVVELLKAMFSTQNNESPLLACPAQDPVKFEDLSKNKVLLLISGLNIPGPDIDRIKTHYNIIEQGSTQAWKIVWVPIVDQCNSQVLEEFHAVRSKMQWWAIDAKIVAQTVGIRYIKDQQWDYDGKTTLVVLNERGQVENLDAFPLLSCVPPEAIVPGPIIDFKKEEEMLQQVWLKAVVANMGVDHYVKQMENTEKYTFFYGGTDQMIQEFVTIVTSLSSSAMTSAGISIEKHCVNEQSTQFWNGVQHIYMRAEYKKMVTLTTEIQRLLSCKNMEGWVLLCQGSRVVVVTHVTRMVHVLTGLISIHNQIQKTNFTQIIRHFYDEVIRNHGPPPCVFEIPCIGGGRKIEQKPCHDCPCGMRIRIIYECAHETFTTLVQNHRVIYSNTTTTSVDGYNQQVISDANSSMFKIPGFMNTPSTILQRNNIPGNMNASHVVASTKMMNNSSLVANHQGFFFDALMQFLSDALNKNDFELWCIIAWSLWMDYNKNIAVHGWYCENPELILEGATLWLEEFQRLRAREELENQETPVLKRWIPPRRGQLKMNVDAATTPALGFIGVGAVIRDEFGVIHGAFSRRIQGNFGAYLAECSALREGLSFAEKNGIVISTVETDSRNVVAAVRVHNYLALEIPILSDVCSLLFQLGNVSCIFISRQANNVAHNLARLALSTLVDISWFGKTPECLSKFVLDAIDDDIVTGC</sequence>
<organism evidence="5 6">
    <name type="scientific">Trema orientale</name>
    <name type="common">Charcoal tree</name>
    <name type="synonym">Celtis orientalis</name>
    <dbReference type="NCBI Taxonomy" id="63057"/>
    <lineage>
        <taxon>Eukaryota</taxon>
        <taxon>Viridiplantae</taxon>
        <taxon>Streptophyta</taxon>
        <taxon>Embryophyta</taxon>
        <taxon>Tracheophyta</taxon>
        <taxon>Spermatophyta</taxon>
        <taxon>Magnoliopsida</taxon>
        <taxon>eudicotyledons</taxon>
        <taxon>Gunneridae</taxon>
        <taxon>Pentapetalae</taxon>
        <taxon>rosids</taxon>
        <taxon>fabids</taxon>
        <taxon>Rosales</taxon>
        <taxon>Cannabaceae</taxon>
        <taxon>Trema</taxon>
    </lineage>
</organism>
<dbReference type="AlphaFoldDB" id="A0A2P5ECS6"/>
<feature type="domain" description="Sieve element occlusion C-terminal" evidence="4">
    <location>
        <begin position="719"/>
        <end position="829"/>
    </location>
</feature>
<dbReference type="PANTHER" id="PTHR33232">
    <property type="entry name" value="PROTEIN SIEVE ELEMENT OCCLUSION B-LIKE"/>
    <property type="match status" value="1"/>
</dbReference>
<dbReference type="GO" id="GO:0010088">
    <property type="term" value="P:phloem development"/>
    <property type="evidence" value="ECO:0007669"/>
    <property type="project" value="InterPro"/>
</dbReference>
<dbReference type="STRING" id="63057.A0A2P5ECS6"/>
<gene>
    <name evidence="5" type="ORF">TorRG33x02_208770</name>
</gene>
<evidence type="ECO:0000256" key="1">
    <source>
        <dbReference type="SAM" id="MobiDB-lite"/>
    </source>
</evidence>
<accession>A0A2P5ECS6</accession>
<dbReference type="InterPro" id="IPR027942">
    <property type="entry name" value="SEO_N"/>
</dbReference>
<dbReference type="CDD" id="cd06222">
    <property type="entry name" value="RNase_H_like"/>
    <property type="match status" value="1"/>
</dbReference>
<dbReference type="Pfam" id="PF14576">
    <property type="entry name" value="SEO_N"/>
    <property type="match status" value="1"/>
</dbReference>
<dbReference type="InterPro" id="IPR039299">
    <property type="entry name" value="SEOA"/>
</dbReference>
<dbReference type="GO" id="GO:0004523">
    <property type="term" value="F:RNA-DNA hybrid ribonuclease activity"/>
    <property type="evidence" value="ECO:0007669"/>
    <property type="project" value="InterPro"/>
</dbReference>
<keyword evidence="6" id="KW-1185">Reference proteome</keyword>
<comment type="caution">
    <text evidence="5">The sequence shown here is derived from an EMBL/GenBank/DDBJ whole genome shotgun (WGS) entry which is preliminary data.</text>
</comment>
<feature type="domain" description="Sieve element occlusion N-terminal" evidence="3">
    <location>
        <begin position="169"/>
        <end position="444"/>
    </location>
</feature>
<dbReference type="Gene3D" id="3.30.420.10">
    <property type="entry name" value="Ribonuclease H-like superfamily/Ribonuclease H"/>
    <property type="match status" value="1"/>
</dbReference>
<evidence type="ECO:0000313" key="6">
    <source>
        <dbReference type="Proteomes" id="UP000237000"/>
    </source>
</evidence>
<dbReference type="GO" id="GO:0003676">
    <property type="term" value="F:nucleic acid binding"/>
    <property type="evidence" value="ECO:0007669"/>
    <property type="project" value="InterPro"/>
</dbReference>
<dbReference type="InterPro" id="IPR036397">
    <property type="entry name" value="RNaseH_sf"/>
</dbReference>
<feature type="compositionally biased region" description="Polar residues" evidence="1">
    <location>
        <begin position="212"/>
        <end position="225"/>
    </location>
</feature>
<evidence type="ECO:0000259" key="2">
    <source>
        <dbReference type="Pfam" id="PF13456"/>
    </source>
</evidence>
<feature type="domain" description="RNase H type-1" evidence="2">
    <location>
        <begin position="1005"/>
        <end position="1124"/>
    </location>
</feature>